<dbReference type="STRING" id="1108045.GORHZ_057_00180"/>
<keyword evidence="3" id="KW-0804">Transcription</keyword>
<dbReference type="GO" id="GO:0000976">
    <property type="term" value="F:transcription cis-regulatory region binding"/>
    <property type="evidence" value="ECO:0007669"/>
    <property type="project" value="TreeGrafter"/>
</dbReference>
<evidence type="ECO:0000256" key="4">
    <source>
        <dbReference type="PROSITE-ProRule" id="PRU00335"/>
    </source>
</evidence>
<evidence type="ECO:0000256" key="3">
    <source>
        <dbReference type="ARBA" id="ARBA00023163"/>
    </source>
</evidence>
<dbReference type="InterPro" id="IPR001647">
    <property type="entry name" value="HTH_TetR"/>
</dbReference>
<evidence type="ECO:0000259" key="5">
    <source>
        <dbReference type="PROSITE" id="PS50977"/>
    </source>
</evidence>
<evidence type="ECO:0000313" key="7">
    <source>
        <dbReference type="Proteomes" id="UP000008363"/>
    </source>
</evidence>
<accession>K6W6J5</accession>
<keyword evidence="2 4" id="KW-0238">DNA-binding</keyword>
<reference evidence="6 7" key="1">
    <citation type="submission" date="2012-08" db="EMBL/GenBank/DDBJ databases">
        <title>Whole genome shotgun sequence of Gordonia rhizosphera NBRC 16068.</title>
        <authorList>
            <person name="Takarada H."/>
            <person name="Isaki S."/>
            <person name="Hosoyama A."/>
            <person name="Tsuchikane K."/>
            <person name="Katsumata H."/>
            <person name="Baba S."/>
            <person name="Ohji S."/>
            <person name="Yamazaki S."/>
            <person name="Fujita N."/>
        </authorList>
    </citation>
    <scope>NUCLEOTIDE SEQUENCE [LARGE SCALE GENOMIC DNA]</scope>
    <source>
        <strain evidence="6 7">NBRC 16068</strain>
    </source>
</reference>
<dbReference type="Gene3D" id="1.10.357.10">
    <property type="entry name" value="Tetracycline Repressor, domain 2"/>
    <property type="match status" value="1"/>
</dbReference>
<dbReference type="PANTHER" id="PTHR30055">
    <property type="entry name" value="HTH-TYPE TRANSCRIPTIONAL REGULATOR RUTR"/>
    <property type="match status" value="1"/>
</dbReference>
<gene>
    <name evidence="6" type="ORF">GORHZ_057_00180</name>
</gene>
<dbReference type="GO" id="GO:0003700">
    <property type="term" value="F:DNA-binding transcription factor activity"/>
    <property type="evidence" value="ECO:0007669"/>
    <property type="project" value="TreeGrafter"/>
</dbReference>
<dbReference type="SUPFAM" id="SSF46689">
    <property type="entry name" value="Homeodomain-like"/>
    <property type="match status" value="1"/>
</dbReference>
<evidence type="ECO:0000256" key="2">
    <source>
        <dbReference type="ARBA" id="ARBA00023125"/>
    </source>
</evidence>
<sequence length="187" mass="20715">MPESSSRRGSRLTVDDWLDAAMGVLISDGAGAIKISRLCERLGVTKGSFYWHFTDIAALMAALADHCRHVEETGGQAMADLQSLPPVERIEAMVALVTDPRRWKVEAAVRKWAETDESLADSVAALDDQIFAVAYDTMRELGFDDREAHARATTLLYAGIGYLHSRPRHGPASEDDTRIFIDLLTRR</sequence>
<dbReference type="InterPro" id="IPR009057">
    <property type="entry name" value="Homeodomain-like_sf"/>
</dbReference>
<dbReference type="InterPro" id="IPR050109">
    <property type="entry name" value="HTH-type_TetR-like_transc_reg"/>
</dbReference>
<protein>
    <submittedName>
        <fullName evidence="6">Putative TetR family transcriptional regulator</fullName>
    </submittedName>
</protein>
<keyword evidence="1" id="KW-0805">Transcription regulation</keyword>
<dbReference type="PROSITE" id="PS50977">
    <property type="entry name" value="HTH_TETR_2"/>
    <property type="match status" value="1"/>
</dbReference>
<dbReference type="EMBL" id="BAHC01000057">
    <property type="protein sequence ID" value="GAB89321.1"/>
    <property type="molecule type" value="Genomic_DNA"/>
</dbReference>
<keyword evidence="7" id="KW-1185">Reference proteome</keyword>
<dbReference type="AlphaFoldDB" id="K6W6J5"/>
<dbReference type="eggNOG" id="COG1309">
    <property type="taxonomic scope" value="Bacteria"/>
</dbReference>
<comment type="caution">
    <text evidence="6">The sequence shown here is derived from an EMBL/GenBank/DDBJ whole genome shotgun (WGS) entry which is preliminary data.</text>
</comment>
<proteinExistence type="predicted"/>
<evidence type="ECO:0000256" key="1">
    <source>
        <dbReference type="ARBA" id="ARBA00023015"/>
    </source>
</evidence>
<name>K6W6J5_9ACTN</name>
<dbReference type="Proteomes" id="UP000008363">
    <property type="component" value="Unassembled WGS sequence"/>
</dbReference>
<evidence type="ECO:0000313" key="6">
    <source>
        <dbReference type="EMBL" id="GAB89321.1"/>
    </source>
</evidence>
<dbReference type="Pfam" id="PF00440">
    <property type="entry name" value="TetR_N"/>
    <property type="match status" value="1"/>
</dbReference>
<feature type="domain" description="HTH tetR-type" evidence="5">
    <location>
        <begin position="11"/>
        <end position="71"/>
    </location>
</feature>
<organism evidence="6 7">
    <name type="scientific">Gordonia rhizosphera NBRC 16068</name>
    <dbReference type="NCBI Taxonomy" id="1108045"/>
    <lineage>
        <taxon>Bacteria</taxon>
        <taxon>Bacillati</taxon>
        <taxon>Actinomycetota</taxon>
        <taxon>Actinomycetes</taxon>
        <taxon>Mycobacteriales</taxon>
        <taxon>Gordoniaceae</taxon>
        <taxon>Gordonia</taxon>
    </lineage>
</organism>
<feature type="DNA-binding region" description="H-T-H motif" evidence="4">
    <location>
        <begin position="34"/>
        <end position="53"/>
    </location>
</feature>
<dbReference type="RefSeq" id="WP_006331336.1">
    <property type="nucleotide sequence ID" value="NZ_BAHC01000057.1"/>
</dbReference>
<dbReference type="PANTHER" id="PTHR30055:SF234">
    <property type="entry name" value="HTH-TYPE TRANSCRIPTIONAL REGULATOR BETI"/>
    <property type="match status" value="1"/>
</dbReference>